<protein>
    <submittedName>
        <fullName evidence="2">Adhesin</fullName>
    </submittedName>
</protein>
<keyword evidence="3" id="KW-1185">Reference proteome</keyword>
<gene>
    <name evidence="2" type="ORF">H2Z84_18710</name>
</gene>
<dbReference type="Proteomes" id="UP000545606">
    <property type="component" value="Unassembled WGS sequence"/>
</dbReference>
<evidence type="ECO:0000256" key="1">
    <source>
        <dbReference type="SAM" id="SignalP"/>
    </source>
</evidence>
<evidence type="ECO:0000313" key="2">
    <source>
        <dbReference type="EMBL" id="MBA4710408.1"/>
    </source>
</evidence>
<name>A0A838Y991_9NEIS</name>
<sequence length="163" mass="17452">MMKKLLLAVTLATVWGNAMAETSKLQLTVEARIPSDNFYVTPVGGWGGQIQNMTWQPGTSSLEPLQKTLEMKSTLGPIQGYLEEAAILYSSNGQNTIPLNVKVADKKLEVGSTSKVEVMSATNAAVSKRVTLALEPVKPSNGYQAGQYNAVVNMMFESVAPGS</sequence>
<proteinExistence type="predicted"/>
<accession>A0A838Y991</accession>
<dbReference type="Pfam" id="PF04449">
    <property type="entry name" value="Fimbrial_CS1"/>
    <property type="match status" value="1"/>
</dbReference>
<dbReference type="InterPro" id="IPR007540">
    <property type="entry name" value="Fimbrial_CS1-type"/>
</dbReference>
<reference evidence="2 3" key="1">
    <citation type="submission" date="2020-07" db="EMBL/GenBank/DDBJ databases">
        <title>Draft genome sequence of violacein-producing bacteria and related species.</title>
        <authorList>
            <person name="Wilson H.S."/>
            <person name="De Leon M.E."/>
        </authorList>
    </citation>
    <scope>NUCLEOTIDE SEQUENCE [LARGE SCALE GENOMIC DNA]</scope>
    <source>
        <strain evidence="2 3">HSC-21Su07</strain>
    </source>
</reference>
<feature type="chain" id="PRO_5032502966" evidence="1">
    <location>
        <begin position="21"/>
        <end position="163"/>
    </location>
</feature>
<evidence type="ECO:0000313" key="3">
    <source>
        <dbReference type="Proteomes" id="UP000545606"/>
    </source>
</evidence>
<keyword evidence="1" id="KW-0732">Signal</keyword>
<dbReference type="AlphaFoldDB" id="A0A838Y991"/>
<dbReference type="EMBL" id="JACERN010000042">
    <property type="protein sequence ID" value="MBA4710408.1"/>
    <property type="molecule type" value="Genomic_DNA"/>
</dbReference>
<dbReference type="Gene3D" id="2.60.40.2040">
    <property type="entry name" value="CFA/I fimbrial subunit E, pilin domain"/>
    <property type="match status" value="1"/>
</dbReference>
<feature type="signal peptide" evidence="1">
    <location>
        <begin position="1"/>
        <end position="20"/>
    </location>
</feature>
<dbReference type="GO" id="GO:0009289">
    <property type="term" value="C:pilus"/>
    <property type="evidence" value="ECO:0007669"/>
    <property type="project" value="InterPro"/>
</dbReference>
<organism evidence="2 3">
    <name type="scientific">Aquitalea aquatica</name>
    <dbReference type="NCBI Taxonomy" id="3044273"/>
    <lineage>
        <taxon>Bacteria</taxon>
        <taxon>Pseudomonadati</taxon>
        <taxon>Pseudomonadota</taxon>
        <taxon>Betaproteobacteria</taxon>
        <taxon>Neisseriales</taxon>
        <taxon>Chromobacteriaceae</taxon>
        <taxon>Aquitalea</taxon>
    </lineage>
</organism>
<dbReference type="RefSeq" id="WP_181837299.1">
    <property type="nucleotide sequence ID" value="NZ_JACERN010000042.1"/>
</dbReference>
<comment type="caution">
    <text evidence="2">The sequence shown here is derived from an EMBL/GenBank/DDBJ whole genome shotgun (WGS) entry which is preliminary data.</text>
</comment>